<keyword evidence="2" id="KW-1185">Reference proteome</keyword>
<dbReference type="AlphaFoldDB" id="I5BTA2"/>
<protein>
    <submittedName>
        <fullName evidence="1">Uncharacterized protein</fullName>
    </submittedName>
</protein>
<reference evidence="1 2" key="1">
    <citation type="submission" date="2012-05" db="EMBL/GenBank/DDBJ databases">
        <title>Genome sequence of Nitritalea halalkaliphila LW7.</title>
        <authorList>
            <person name="Jangir P.K."/>
            <person name="Singh A."/>
            <person name="Shivaji S."/>
            <person name="Sharma R."/>
        </authorList>
    </citation>
    <scope>NUCLEOTIDE SEQUENCE [LARGE SCALE GENOMIC DNA]</scope>
    <source>
        <strain evidence="1 2">LW7</strain>
    </source>
</reference>
<proteinExistence type="predicted"/>
<dbReference type="RefSeq" id="WP_009057488.1">
    <property type="nucleotide sequence ID" value="NZ_AJYA01000075.1"/>
</dbReference>
<name>I5BTA2_9BACT</name>
<dbReference type="Proteomes" id="UP000005551">
    <property type="component" value="Unassembled WGS sequence"/>
</dbReference>
<dbReference type="EMBL" id="AJYA01000075">
    <property type="protein sequence ID" value="EIM72804.1"/>
    <property type="molecule type" value="Genomic_DNA"/>
</dbReference>
<evidence type="ECO:0000313" key="2">
    <source>
        <dbReference type="Proteomes" id="UP000005551"/>
    </source>
</evidence>
<sequence>MKISCFALLAFGFLLLFGLPAKGYAVSGPSDPGTSTVSKRPAGEGKRFMILLNEELLKAYKSSPTYVELSLTNLFKTKAYKGNSAPVIFVDIPHSSVTAEQLQHFIIRVNARTVLPLQDIAEAIIDLSENSQQFEAIRRQVLAPGAGKGK</sequence>
<accession>I5BTA2</accession>
<organism evidence="1 2">
    <name type="scientific">Nitritalea halalkaliphila LW7</name>
    <dbReference type="NCBI Taxonomy" id="1189621"/>
    <lineage>
        <taxon>Bacteria</taxon>
        <taxon>Pseudomonadati</taxon>
        <taxon>Bacteroidota</taxon>
        <taxon>Cytophagia</taxon>
        <taxon>Cytophagales</taxon>
        <taxon>Cyclobacteriaceae</taxon>
        <taxon>Nitritalea</taxon>
    </lineage>
</organism>
<gene>
    <name evidence="1" type="ORF">A3SI_19351</name>
</gene>
<evidence type="ECO:0000313" key="1">
    <source>
        <dbReference type="EMBL" id="EIM72804.1"/>
    </source>
</evidence>
<comment type="caution">
    <text evidence="1">The sequence shown here is derived from an EMBL/GenBank/DDBJ whole genome shotgun (WGS) entry which is preliminary data.</text>
</comment>
<dbReference type="OrthoDB" id="826810at2"/>